<evidence type="ECO:0000313" key="5">
    <source>
        <dbReference type="Proteomes" id="UP000232883"/>
    </source>
</evidence>
<sequence>MRNTIPTALIAIMAVLLVALNLPQRPTLYLIGDSTVKNSTDKGDGGMWGWGHFMDAYFDTTRIHIENHAIGGRSSRTFLSEGRWEKIRTVLKPGDFVMMQFGHNDAGPINDTLRARGTIKGIGDETQEIDNLITKKHEVVHSYGWYIRKYVTDTKAKGATPIVLSLVPRNQWKDSKVIRGTDDYGKWAAEVAKTESGGKNGAYFIDLNELVARKYDVVGDSTLLQATYFVKDHTHTNAAGAKVNAGSVIEGLKQLKTCPLNKYVKE</sequence>
<evidence type="ECO:0000313" key="4">
    <source>
        <dbReference type="EMBL" id="AUD07196.1"/>
    </source>
</evidence>
<dbReference type="EMBL" id="CP025096">
    <property type="protein sequence ID" value="AUD07196.1"/>
    <property type="molecule type" value="Genomic_DNA"/>
</dbReference>
<dbReference type="CDD" id="cd01821">
    <property type="entry name" value="Rhamnogalacturan_acetylesterase_like"/>
    <property type="match status" value="1"/>
</dbReference>
<evidence type="ECO:0000256" key="1">
    <source>
        <dbReference type="ARBA" id="ARBA00008668"/>
    </source>
</evidence>
<dbReference type="InterPro" id="IPR013830">
    <property type="entry name" value="SGNH_hydro"/>
</dbReference>
<dbReference type="InterPro" id="IPR036514">
    <property type="entry name" value="SGNH_hydro_sf"/>
</dbReference>
<protein>
    <submittedName>
        <fullName evidence="4">Lysophospholipase</fullName>
    </submittedName>
</protein>
<keyword evidence="5" id="KW-1185">Reference proteome</keyword>
<dbReference type="Gene3D" id="3.40.50.1110">
    <property type="entry name" value="SGNH hydrolase"/>
    <property type="match status" value="1"/>
</dbReference>
<accession>A0A2K8ZBD6</accession>
<dbReference type="AlphaFoldDB" id="A0A2K8ZBD6"/>
<reference evidence="4 5" key="1">
    <citation type="submission" date="2017-11" db="EMBL/GenBank/DDBJ databases">
        <title>Taxonomic description and genome sequences of Spirosoma HA7 sp. nov., isolated from pollen microhabitat of Corylus avellana.</title>
        <authorList>
            <person name="Ambika Manirajan B."/>
            <person name="Suarez C."/>
            <person name="Ratering S."/>
            <person name="Geissler-Plaum R."/>
            <person name="Cardinale M."/>
            <person name="Sylvia S."/>
        </authorList>
    </citation>
    <scope>NUCLEOTIDE SEQUENCE [LARGE SCALE GENOMIC DNA]</scope>
    <source>
        <strain evidence="4 5">HA7</strain>
    </source>
</reference>
<dbReference type="Proteomes" id="UP000232883">
    <property type="component" value="Chromosome"/>
</dbReference>
<evidence type="ECO:0000259" key="3">
    <source>
        <dbReference type="Pfam" id="PF13472"/>
    </source>
</evidence>
<comment type="similarity">
    <text evidence="1">Belongs to the 'GDSL' lipolytic enzyme family.</text>
</comment>
<dbReference type="RefSeq" id="WP_100993764.1">
    <property type="nucleotide sequence ID" value="NZ_CP025096.1"/>
</dbReference>
<dbReference type="KEGG" id="spir:CWM47_06725"/>
<dbReference type="PANTHER" id="PTHR43695:SF1">
    <property type="entry name" value="RHAMNOGALACTURONAN ACETYLESTERASE"/>
    <property type="match status" value="1"/>
</dbReference>
<dbReference type="PANTHER" id="PTHR43695">
    <property type="entry name" value="PUTATIVE (AFU_ORTHOLOGUE AFUA_2G17250)-RELATED"/>
    <property type="match status" value="1"/>
</dbReference>
<dbReference type="InterPro" id="IPR037459">
    <property type="entry name" value="RhgT-like"/>
</dbReference>
<proteinExistence type="inferred from homology"/>
<dbReference type="Pfam" id="PF13472">
    <property type="entry name" value="Lipase_GDSL_2"/>
    <property type="match status" value="1"/>
</dbReference>
<name>A0A2K8ZBD6_9BACT</name>
<dbReference type="OrthoDB" id="9807041at2"/>
<gene>
    <name evidence="4" type="ORF">CWM47_06725</name>
</gene>
<dbReference type="GO" id="GO:0016788">
    <property type="term" value="F:hydrolase activity, acting on ester bonds"/>
    <property type="evidence" value="ECO:0007669"/>
    <property type="project" value="UniProtKB-ARBA"/>
</dbReference>
<dbReference type="SUPFAM" id="SSF52266">
    <property type="entry name" value="SGNH hydrolase"/>
    <property type="match status" value="1"/>
</dbReference>
<evidence type="ECO:0000256" key="2">
    <source>
        <dbReference type="ARBA" id="ARBA00022801"/>
    </source>
</evidence>
<keyword evidence="2" id="KW-0378">Hydrolase</keyword>
<organism evidence="4 5">
    <name type="scientific">Spirosoma pollinicola</name>
    <dbReference type="NCBI Taxonomy" id="2057025"/>
    <lineage>
        <taxon>Bacteria</taxon>
        <taxon>Pseudomonadati</taxon>
        <taxon>Bacteroidota</taxon>
        <taxon>Cytophagia</taxon>
        <taxon>Cytophagales</taxon>
        <taxon>Cytophagaceae</taxon>
        <taxon>Spirosoma</taxon>
    </lineage>
</organism>
<feature type="domain" description="SGNH hydrolase-type esterase" evidence="3">
    <location>
        <begin position="30"/>
        <end position="242"/>
    </location>
</feature>